<dbReference type="GO" id="GO:0003824">
    <property type="term" value="F:catalytic activity"/>
    <property type="evidence" value="ECO:0007669"/>
    <property type="project" value="InterPro"/>
</dbReference>
<dbReference type="PIRSF" id="PIRSF037420">
    <property type="entry name" value="PQQ_syn_pqqE"/>
    <property type="match status" value="1"/>
</dbReference>
<accession>A0A0G0MTW5</accession>
<evidence type="ECO:0000313" key="9">
    <source>
        <dbReference type="Proteomes" id="UP000033935"/>
    </source>
</evidence>
<evidence type="ECO:0000313" key="8">
    <source>
        <dbReference type="EMBL" id="KKR03876.1"/>
    </source>
</evidence>
<dbReference type="InterPro" id="IPR013785">
    <property type="entry name" value="Aldolase_TIM"/>
</dbReference>
<evidence type="ECO:0000256" key="6">
    <source>
        <dbReference type="ARBA" id="ARBA00023014"/>
    </source>
</evidence>
<dbReference type="AlphaFoldDB" id="A0A0G0MTW5"/>
<dbReference type="SFLD" id="SFLDS00029">
    <property type="entry name" value="Radical_SAM"/>
    <property type="match status" value="1"/>
</dbReference>
<evidence type="ECO:0000256" key="5">
    <source>
        <dbReference type="ARBA" id="ARBA00023004"/>
    </source>
</evidence>
<reference evidence="8 9" key="1">
    <citation type="journal article" date="2015" name="Nature">
        <title>rRNA introns, odd ribosomes, and small enigmatic genomes across a large radiation of phyla.</title>
        <authorList>
            <person name="Brown C.T."/>
            <person name="Hug L.A."/>
            <person name="Thomas B.C."/>
            <person name="Sharon I."/>
            <person name="Castelle C.J."/>
            <person name="Singh A."/>
            <person name="Wilkins M.J."/>
            <person name="Williams K.H."/>
            <person name="Banfield J.F."/>
        </authorList>
    </citation>
    <scope>NUCLEOTIDE SEQUENCE [LARGE SCALE GENOMIC DNA]</scope>
</reference>
<dbReference type="InterPro" id="IPR058240">
    <property type="entry name" value="rSAM_sf"/>
</dbReference>
<feature type="domain" description="Radical SAM core" evidence="7">
    <location>
        <begin position="20"/>
        <end position="234"/>
    </location>
</feature>
<keyword evidence="2" id="KW-0004">4Fe-4S</keyword>
<dbReference type="InterPro" id="IPR050377">
    <property type="entry name" value="Radical_SAM_PqqE_MftC-like"/>
</dbReference>
<evidence type="ECO:0000256" key="3">
    <source>
        <dbReference type="ARBA" id="ARBA00022691"/>
    </source>
</evidence>
<keyword evidence="3" id="KW-0949">S-adenosyl-L-methionine</keyword>
<dbReference type="Pfam" id="PF04055">
    <property type="entry name" value="Radical_SAM"/>
    <property type="match status" value="1"/>
</dbReference>
<dbReference type="InterPro" id="IPR017200">
    <property type="entry name" value="PqqE-like"/>
</dbReference>
<dbReference type="InterPro" id="IPR007197">
    <property type="entry name" value="rSAM"/>
</dbReference>
<dbReference type="SFLD" id="SFLDG01067">
    <property type="entry name" value="SPASM/twitch_domain_containing"/>
    <property type="match status" value="1"/>
</dbReference>
<dbReference type="GO" id="GO:0046872">
    <property type="term" value="F:metal ion binding"/>
    <property type="evidence" value="ECO:0007669"/>
    <property type="project" value="UniProtKB-KW"/>
</dbReference>
<evidence type="ECO:0000256" key="1">
    <source>
        <dbReference type="ARBA" id="ARBA00001966"/>
    </source>
</evidence>
<comment type="caution">
    <text evidence="8">The sequence shown here is derived from an EMBL/GenBank/DDBJ whole genome shotgun (WGS) entry which is preliminary data.</text>
</comment>
<dbReference type="Gene3D" id="3.20.20.70">
    <property type="entry name" value="Aldolase class I"/>
    <property type="match status" value="1"/>
</dbReference>
<dbReference type="CDD" id="cd01335">
    <property type="entry name" value="Radical_SAM"/>
    <property type="match status" value="1"/>
</dbReference>
<dbReference type="PANTHER" id="PTHR11228:SF7">
    <property type="entry name" value="PQQA PEPTIDE CYCLASE"/>
    <property type="match status" value="1"/>
</dbReference>
<evidence type="ECO:0000256" key="2">
    <source>
        <dbReference type="ARBA" id="ARBA00022485"/>
    </source>
</evidence>
<keyword evidence="5" id="KW-0408">Iron</keyword>
<protein>
    <recommendedName>
        <fullName evidence="7">Radical SAM core domain-containing protein</fullName>
    </recommendedName>
</protein>
<sequence length="352" mass="40252">MSNLSKKIIAGMKVFIRRFTGKQAPLEINIHITDKCNLKCTYCYSNFYKRHNDDISLHDIKRIVDSFYEMGVIEVSLIGGEPFLHPQFPEIVDYVKSKGLFCSAVTNGYFVSKLIDTAKKLDMICVSIDGLNEVNDLTRGNGSFNKAIEALEIMQKNNINRSIRATLQKHNLQYIEDMMDLAVKYGAILNFGLLFPQSSESGEVKVVSNETPPDELYKNALSRIIELKKRYPSRFFNSITNFTNALNWPVSYTKFFLFEDELKNITNFKAVPCYGGRTFATIDTDGRIYPCTNLIGYYDAPNVLEMDVKEAWNKIKDHKCSACFYLSSVEKNLVSNFNIDAMLNLLKVKRIK</sequence>
<dbReference type="GO" id="GO:0051539">
    <property type="term" value="F:4 iron, 4 sulfur cluster binding"/>
    <property type="evidence" value="ECO:0007669"/>
    <property type="project" value="UniProtKB-KW"/>
</dbReference>
<dbReference type="PANTHER" id="PTHR11228">
    <property type="entry name" value="RADICAL SAM DOMAIN PROTEIN"/>
    <property type="match status" value="1"/>
</dbReference>
<evidence type="ECO:0000256" key="4">
    <source>
        <dbReference type="ARBA" id="ARBA00022723"/>
    </source>
</evidence>
<dbReference type="PROSITE" id="PS51918">
    <property type="entry name" value="RADICAL_SAM"/>
    <property type="match status" value="1"/>
</dbReference>
<keyword evidence="6" id="KW-0411">Iron-sulfur</keyword>
<proteinExistence type="predicted"/>
<gene>
    <name evidence="8" type="ORF">UT30_C0017G0015</name>
</gene>
<dbReference type="SUPFAM" id="SSF102114">
    <property type="entry name" value="Radical SAM enzymes"/>
    <property type="match status" value="1"/>
</dbReference>
<dbReference type="SFLD" id="SFLDG01386">
    <property type="entry name" value="main_SPASM_domain-containing"/>
    <property type="match status" value="1"/>
</dbReference>
<dbReference type="EMBL" id="LBWG01000017">
    <property type="protein sequence ID" value="KKR03876.1"/>
    <property type="molecule type" value="Genomic_DNA"/>
</dbReference>
<keyword evidence="4" id="KW-0479">Metal-binding</keyword>
<comment type="cofactor">
    <cofactor evidence="1">
        <name>[4Fe-4S] cluster</name>
        <dbReference type="ChEBI" id="CHEBI:49883"/>
    </cofactor>
</comment>
<organism evidence="8 9">
    <name type="scientific">Candidatus Uhrbacteria bacterium GW2011_GWF2_39_13</name>
    <dbReference type="NCBI Taxonomy" id="1618995"/>
    <lineage>
        <taxon>Bacteria</taxon>
        <taxon>Candidatus Uhriibacteriota</taxon>
    </lineage>
</organism>
<evidence type="ECO:0000259" key="7">
    <source>
        <dbReference type="PROSITE" id="PS51918"/>
    </source>
</evidence>
<dbReference type="Proteomes" id="UP000033935">
    <property type="component" value="Unassembled WGS sequence"/>
</dbReference>
<name>A0A0G0MTW5_9BACT</name>